<evidence type="ECO:0000256" key="1">
    <source>
        <dbReference type="SAM" id="MobiDB-lite"/>
    </source>
</evidence>
<sequence length="78" mass="7954">MRLSVVEGQVEPAAGARGADGGGWRGRSGEARWRPATRVGGQGGGTWPTVGDGGHRRAAEAQEGGEVWGSRGRRGAGE</sequence>
<evidence type="ECO:0000313" key="3">
    <source>
        <dbReference type="Proteomes" id="UP000729402"/>
    </source>
</evidence>
<dbReference type="AlphaFoldDB" id="A0A8J5VUG7"/>
<name>A0A8J5VUG7_ZIZPA</name>
<protein>
    <submittedName>
        <fullName evidence="2">Uncharacterized protein</fullName>
    </submittedName>
</protein>
<dbReference type="Proteomes" id="UP000729402">
    <property type="component" value="Unassembled WGS sequence"/>
</dbReference>
<evidence type="ECO:0000313" key="2">
    <source>
        <dbReference type="EMBL" id="KAG8056224.1"/>
    </source>
</evidence>
<keyword evidence="3" id="KW-1185">Reference proteome</keyword>
<feature type="region of interest" description="Disordered" evidence="1">
    <location>
        <begin position="1"/>
        <end position="78"/>
    </location>
</feature>
<dbReference type="EMBL" id="JAAALK010000287">
    <property type="protein sequence ID" value="KAG8056224.1"/>
    <property type="molecule type" value="Genomic_DNA"/>
</dbReference>
<gene>
    <name evidence="2" type="ORF">GUJ93_ZPchr0002g25801</name>
</gene>
<comment type="caution">
    <text evidence="2">The sequence shown here is derived from an EMBL/GenBank/DDBJ whole genome shotgun (WGS) entry which is preliminary data.</text>
</comment>
<proteinExistence type="predicted"/>
<reference evidence="2" key="1">
    <citation type="journal article" date="2021" name="bioRxiv">
        <title>Whole Genome Assembly and Annotation of Northern Wild Rice, Zizania palustris L., Supports a Whole Genome Duplication in the Zizania Genus.</title>
        <authorList>
            <person name="Haas M."/>
            <person name="Kono T."/>
            <person name="Macchietto M."/>
            <person name="Millas R."/>
            <person name="McGilp L."/>
            <person name="Shao M."/>
            <person name="Duquette J."/>
            <person name="Hirsch C.N."/>
            <person name="Kimball J."/>
        </authorList>
    </citation>
    <scope>NUCLEOTIDE SEQUENCE</scope>
    <source>
        <tissue evidence="2">Fresh leaf tissue</tissue>
    </source>
</reference>
<reference evidence="2" key="2">
    <citation type="submission" date="2021-02" db="EMBL/GenBank/DDBJ databases">
        <authorList>
            <person name="Kimball J.A."/>
            <person name="Haas M.W."/>
            <person name="Macchietto M."/>
            <person name="Kono T."/>
            <person name="Duquette J."/>
            <person name="Shao M."/>
        </authorList>
    </citation>
    <scope>NUCLEOTIDE SEQUENCE</scope>
    <source>
        <tissue evidence="2">Fresh leaf tissue</tissue>
    </source>
</reference>
<organism evidence="2 3">
    <name type="scientific">Zizania palustris</name>
    <name type="common">Northern wild rice</name>
    <dbReference type="NCBI Taxonomy" id="103762"/>
    <lineage>
        <taxon>Eukaryota</taxon>
        <taxon>Viridiplantae</taxon>
        <taxon>Streptophyta</taxon>
        <taxon>Embryophyta</taxon>
        <taxon>Tracheophyta</taxon>
        <taxon>Spermatophyta</taxon>
        <taxon>Magnoliopsida</taxon>
        <taxon>Liliopsida</taxon>
        <taxon>Poales</taxon>
        <taxon>Poaceae</taxon>
        <taxon>BOP clade</taxon>
        <taxon>Oryzoideae</taxon>
        <taxon>Oryzeae</taxon>
        <taxon>Zizaniinae</taxon>
        <taxon>Zizania</taxon>
    </lineage>
</organism>
<accession>A0A8J5VUG7</accession>